<keyword evidence="7" id="KW-1185">Reference proteome</keyword>
<keyword evidence="5" id="KW-0472">Membrane</keyword>
<keyword evidence="2" id="KW-0297">G-protein coupled receptor</keyword>
<keyword evidence="4" id="KW-0807">Transducer</keyword>
<reference evidence="6 7" key="1">
    <citation type="submission" date="2024-07" db="EMBL/GenBank/DDBJ databases">
        <title>Chromosome-level genome assembly of the water stick insect Ranatra chinensis (Heteroptera: Nepidae).</title>
        <authorList>
            <person name="Liu X."/>
        </authorList>
    </citation>
    <scope>NUCLEOTIDE SEQUENCE [LARGE SCALE GENOMIC DNA]</scope>
    <source>
        <strain evidence="6">Cailab_2021Rc</strain>
        <tissue evidence="6">Muscle</tissue>
    </source>
</reference>
<evidence type="ECO:0000256" key="1">
    <source>
        <dbReference type="ARBA" id="ARBA00004141"/>
    </source>
</evidence>
<dbReference type="AlphaFoldDB" id="A0ABD0YTD2"/>
<evidence type="ECO:0000313" key="7">
    <source>
        <dbReference type="Proteomes" id="UP001558652"/>
    </source>
</evidence>
<sequence length="154" mass="17171">MAIYANYSEVKSQTIVDVYIGLTYISGILYYLSTAINPILYNIMSHKFREAFKSTPAQLCGRRGRRVSVPARSYSILSRGGNTRLVTEGAALEANRDPDPEAQRPPVGRLSRLRFAPEPLVRASTISNSSLQDLDEPEYTGTELAHYMGQLNTR</sequence>
<keyword evidence="5" id="KW-1133">Transmembrane helix</keyword>
<dbReference type="Proteomes" id="UP001558652">
    <property type="component" value="Unassembled WGS sequence"/>
</dbReference>
<feature type="transmembrane region" description="Helical" evidence="5">
    <location>
        <begin position="18"/>
        <end position="40"/>
    </location>
</feature>
<comment type="subcellular location">
    <subcellularLocation>
        <location evidence="1">Membrane</location>
        <topology evidence="1">Multi-pass membrane protein</topology>
    </subcellularLocation>
</comment>
<keyword evidence="5" id="KW-0812">Transmembrane</keyword>
<organism evidence="6 7">
    <name type="scientific">Ranatra chinensis</name>
    <dbReference type="NCBI Taxonomy" id="642074"/>
    <lineage>
        <taxon>Eukaryota</taxon>
        <taxon>Metazoa</taxon>
        <taxon>Ecdysozoa</taxon>
        <taxon>Arthropoda</taxon>
        <taxon>Hexapoda</taxon>
        <taxon>Insecta</taxon>
        <taxon>Pterygota</taxon>
        <taxon>Neoptera</taxon>
        <taxon>Paraneoptera</taxon>
        <taxon>Hemiptera</taxon>
        <taxon>Heteroptera</taxon>
        <taxon>Panheteroptera</taxon>
        <taxon>Nepomorpha</taxon>
        <taxon>Nepidae</taxon>
        <taxon>Ranatrinae</taxon>
        <taxon>Ranatra</taxon>
    </lineage>
</organism>
<dbReference type="GO" id="GO:0004930">
    <property type="term" value="F:G protein-coupled receptor activity"/>
    <property type="evidence" value="ECO:0007669"/>
    <property type="project" value="UniProtKB-KW"/>
</dbReference>
<evidence type="ECO:0000313" key="6">
    <source>
        <dbReference type="EMBL" id="KAL1123053.1"/>
    </source>
</evidence>
<name>A0ABD0YTD2_9HEMI</name>
<proteinExistence type="predicted"/>
<dbReference type="Gene3D" id="1.20.1070.10">
    <property type="entry name" value="Rhodopsin 7-helix transmembrane proteins"/>
    <property type="match status" value="1"/>
</dbReference>
<dbReference type="SUPFAM" id="SSF81321">
    <property type="entry name" value="Family A G protein-coupled receptor-like"/>
    <property type="match status" value="1"/>
</dbReference>
<evidence type="ECO:0000256" key="5">
    <source>
        <dbReference type="SAM" id="Phobius"/>
    </source>
</evidence>
<keyword evidence="3" id="KW-0675">Receptor</keyword>
<evidence type="ECO:0000256" key="4">
    <source>
        <dbReference type="ARBA" id="ARBA00023224"/>
    </source>
</evidence>
<dbReference type="GO" id="GO:0016020">
    <property type="term" value="C:membrane"/>
    <property type="evidence" value="ECO:0007669"/>
    <property type="project" value="UniProtKB-SubCell"/>
</dbReference>
<dbReference type="PANTHER" id="PTHR24243:SF208">
    <property type="entry name" value="PYROKININ-1 RECEPTOR"/>
    <property type="match status" value="1"/>
</dbReference>
<comment type="caution">
    <text evidence="6">The sequence shown here is derived from an EMBL/GenBank/DDBJ whole genome shotgun (WGS) entry which is preliminary data.</text>
</comment>
<gene>
    <name evidence="6" type="ORF">AAG570_002141</name>
</gene>
<evidence type="ECO:0000256" key="2">
    <source>
        <dbReference type="ARBA" id="ARBA00023040"/>
    </source>
</evidence>
<dbReference type="EMBL" id="JBFDAA010000012">
    <property type="protein sequence ID" value="KAL1123053.1"/>
    <property type="molecule type" value="Genomic_DNA"/>
</dbReference>
<accession>A0ABD0YTD2</accession>
<dbReference type="PANTHER" id="PTHR24243">
    <property type="entry name" value="G-PROTEIN COUPLED RECEPTOR"/>
    <property type="match status" value="1"/>
</dbReference>
<evidence type="ECO:0000256" key="3">
    <source>
        <dbReference type="ARBA" id="ARBA00023170"/>
    </source>
</evidence>
<protein>
    <submittedName>
        <fullName evidence="6">Uncharacterized protein</fullName>
    </submittedName>
</protein>